<keyword evidence="3" id="KW-1185">Reference proteome</keyword>
<sequence>MGNLSQKVKRKYLRSLNNYPDSITRGGNHQFKQVPLSDELKQAVHKGMKGKADPNIDSMMNNIPPEQHREAEPIEPATSPQRQAVETKKQKEQQGNSEEEAKKESQSTKIVKLTSQVELFHTEDDNAYGRFKTGGHVETWPIRSTGFSRWLKGKYLNVYHTAVSKQGYEDAIGTIEAMAQFDDEGEVKPVKKVYKRIAEKDGEIFIDLCNDKWQAVKINSDGWEITDLPPVYFIRSNIEQPMPMPEKGGSIDILKPFINHRSEHEWKMIVAWMIASLRPGYPYPILTIQGEQGSAKSTVTRALKELIDPDTQLKRSLPKNEKDMFIAAKNSWVLPFDNLSGISNAISDILCRISTGSSFATKTLYTNDEEFTFSAMQPIILNGIDDIAQRNDLLDRSIIVYLPPIDNKKRQYEREFWKEFEKVKPKVLGAVFDAISGAIKALPKTKLSEKPRMADFAQWATAAEKALGWEKGEFMRSYMANNQEAIEQGIEANPFADAIIQFMEENNEFVGNATKLIEKLKNGAYVDEQTVKSKTAFPSSKNVRKWLRRINPYLRNKRIRYTEYENRKRRTLKLDKVPQKSSPSSPSSPKASQAPVQRHFQGYDNGYDNSKGYAKIVTGYDNKKLSSPQKAYKTGKGDDGYASYDNSGAFSDINKKQQNGAWKI</sequence>
<reference evidence="2" key="2">
    <citation type="submission" date="2020-09" db="EMBL/GenBank/DDBJ databases">
        <authorList>
            <person name="Sun Q."/>
            <person name="Ohkuma M."/>
        </authorList>
    </citation>
    <scope>NUCLEOTIDE SEQUENCE</scope>
    <source>
        <strain evidence="2">JCM 15325</strain>
    </source>
</reference>
<protein>
    <submittedName>
        <fullName evidence="2">ATP-binding protein</fullName>
    </submittedName>
</protein>
<feature type="compositionally biased region" description="Low complexity" evidence="1">
    <location>
        <begin position="579"/>
        <end position="595"/>
    </location>
</feature>
<comment type="caution">
    <text evidence="2">The sequence shown here is derived from an EMBL/GenBank/DDBJ whole genome shotgun (WGS) entry which is preliminary data.</text>
</comment>
<feature type="region of interest" description="Disordered" evidence="1">
    <location>
        <begin position="44"/>
        <end position="108"/>
    </location>
</feature>
<feature type="region of interest" description="Disordered" evidence="1">
    <location>
        <begin position="570"/>
        <end position="595"/>
    </location>
</feature>
<dbReference type="RefSeq" id="WP_188803397.1">
    <property type="nucleotide sequence ID" value="NZ_BMOK01000009.1"/>
</dbReference>
<dbReference type="Proteomes" id="UP000654670">
    <property type="component" value="Unassembled WGS sequence"/>
</dbReference>
<dbReference type="AlphaFoldDB" id="A0A917S6F2"/>
<evidence type="ECO:0000313" key="3">
    <source>
        <dbReference type="Proteomes" id="UP000654670"/>
    </source>
</evidence>
<evidence type="ECO:0000256" key="1">
    <source>
        <dbReference type="SAM" id="MobiDB-lite"/>
    </source>
</evidence>
<dbReference type="GO" id="GO:0005524">
    <property type="term" value="F:ATP binding"/>
    <property type="evidence" value="ECO:0007669"/>
    <property type="project" value="UniProtKB-KW"/>
</dbReference>
<proteinExistence type="predicted"/>
<gene>
    <name evidence="2" type="ORF">GCM10007968_22550</name>
</gene>
<keyword evidence="2" id="KW-0067">ATP-binding</keyword>
<reference evidence="2" key="1">
    <citation type="journal article" date="2014" name="Int. J. Syst. Evol. Microbiol.">
        <title>Complete genome sequence of Corynebacterium casei LMG S-19264T (=DSM 44701T), isolated from a smear-ripened cheese.</title>
        <authorList>
            <consortium name="US DOE Joint Genome Institute (JGI-PGF)"/>
            <person name="Walter F."/>
            <person name="Albersmeier A."/>
            <person name="Kalinowski J."/>
            <person name="Ruckert C."/>
        </authorList>
    </citation>
    <scope>NUCLEOTIDE SEQUENCE</scope>
    <source>
        <strain evidence="2">JCM 15325</strain>
    </source>
</reference>
<feature type="region of interest" description="Disordered" evidence="1">
    <location>
        <begin position="624"/>
        <end position="652"/>
    </location>
</feature>
<evidence type="ECO:0000313" key="2">
    <source>
        <dbReference type="EMBL" id="GGL58053.1"/>
    </source>
</evidence>
<name>A0A917S6F2_9BACL</name>
<organism evidence="2 3">
    <name type="scientific">Sporolactobacillus putidus</name>
    <dbReference type="NCBI Taxonomy" id="492735"/>
    <lineage>
        <taxon>Bacteria</taxon>
        <taxon>Bacillati</taxon>
        <taxon>Bacillota</taxon>
        <taxon>Bacilli</taxon>
        <taxon>Bacillales</taxon>
        <taxon>Sporolactobacillaceae</taxon>
        <taxon>Sporolactobacillus</taxon>
    </lineage>
</organism>
<keyword evidence="2" id="KW-0547">Nucleotide-binding</keyword>
<dbReference type="EMBL" id="BMOK01000009">
    <property type="protein sequence ID" value="GGL58053.1"/>
    <property type="molecule type" value="Genomic_DNA"/>
</dbReference>
<accession>A0A917S6F2</accession>